<evidence type="ECO:0000313" key="2">
    <source>
        <dbReference type="Proteomes" id="UP000322814"/>
    </source>
</evidence>
<dbReference type="Proteomes" id="UP000322814">
    <property type="component" value="Unassembled WGS sequence"/>
</dbReference>
<accession>A0A5C8EH44</accession>
<dbReference type="AlphaFoldDB" id="A0A5C8EH44"/>
<name>A0A5C8EH44_9SPIR</name>
<dbReference type="EMBL" id="SAYB01000005">
    <property type="protein sequence ID" value="TXJ37095.1"/>
    <property type="molecule type" value="Genomic_DNA"/>
</dbReference>
<sequence>MTFSTAELSLNYSSWQNLSGFRVDSFKNTVNILLLAGYNHKINNNILTSISVLAETRYNFTGYSRPTDENFGKEGGTVYFHSFVLGLIPTLNFYNDLSFGIGEGVMFPLSANIFGDYWSHMGTYSTAKKLSFSDIKKLYKVPVMPYIKFSVEKYLKIKDTVDMVSGAMLTYNFGMSCERDALSSATWSYKSYKFSALSIEVFLGFGFGRPK</sequence>
<organism evidence="1 2">
    <name type="scientific">Brachyspira aalborgi</name>
    <dbReference type="NCBI Taxonomy" id="29522"/>
    <lineage>
        <taxon>Bacteria</taxon>
        <taxon>Pseudomonadati</taxon>
        <taxon>Spirochaetota</taxon>
        <taxon>Spirochaetia</taxon>
        <taxon>Brachyspirales</taxon>
        <taxon>Brachyspiraceae</taxon>
        <taxon>Brachyspira</taxon>
    </lineage>
</organism>
<evidence type="ECO:0000313" key="1">
    <source>
        <dbReference type="EMBL" id="TXJ37095.1"/>
    </source>
</evidence>
<gene>
    <name evidence="1" type="ORF">EPJ78_07120</name>
</gene>
<dbReference type="RefSeq" id="WP_147771026.1">
    <property type="nucleotide sequence ID" value="NZ_SAYB01000005.1"/>
</dbReference>
<protein>
    <submittedName>
        <fullName evidence="1">Uncharacterized protein</fullName>
    </submittedName>
</protein>
<proteinExistence type="predicted"/>
<reference evidence="1 2" key="1">
    <citation type="journal article" date="1992" name="Lakartidningen">
        <title>[Penicillin V and not amoxicillin is the first choice preparation in acute otitis].</title>
        <authorList>
            <person name="Kamme C."/>
            <person name="Lundgren K."/>
            <person name="Prellner K."/>
        </authorList>
    </citation>
    <scope>NUCLEOTIDE SEQUENCE [LARGE SCALE GENOMIC DNA]</scope>
    <source>
        <strain evidence="1 2">PC4580III</strain>
    </source>
</reference>
<comment type="caution">
    <text evidence="1">The sequence shown here is derived from an EMBL/GenBank/DDBJ whole genome shotgun (WGS) entry which is preliminary data.</text>
</comment>